<dbReference type="InterPro" id="IPR042112">
    <property type="entry name" value="P_AcTrfase_dom2"/>
</dbReference>
<dbReference type="SUPFAM" id="SSF53659">
    <property type="entry name" value="Isocitrate/Isopropylmalate dehydrogenase-like"/>
    <property type="match status" value="1"/>
</dbReference>
<dbReference type="SUPFAM" id="SSF53223">
    <property type="entry name" value="Aminoacid dehydrogenase-like, N-terminal domain"/>
    <property type="match status" value="1"/>
</dbReference>
<dbReference type="PIRSF" id="PIRSF036684">
    <property type="entry name" value="ME_PTA"/>
    <property type="match status" value="1"/>
</dbReference>
<dbReference type="FunFam" id="3.40.50.720:FF:000095">
    <property type="entry name" value="NADP-dependent malic enzyme"/>
    <property type="match status" value="1"/>
</dbReference>
<accession>A0A0P1IFB1</accession>
<sequence length="774" mass="83758">MLLVVTLNRLRYEAASYPEETLKMAKTKVTAEEALAFHLEPTPGKFEIKATVPMTTQRDLSLAYSPGVAVPCEAIAENPALAYDYTNKGNLVAVISNGTAVLGLGNLGALGSKPVMEGKSVLFKRFADVNSIDIELDTEDPDAFCNAVRLMGPTFGGINLEDIKAPECFIIEQRLKEEMDIPVFHDDQHGTAVICAAGLLNALTISGKKIEDCKIVLNGAGAAGIACIELLKSMGARHENCIVCDTKGVIYQGRTAGMNQWKSAHAVATDLRTLEEAMKDADVFLGVSVKGAVTADMVASMADDPVIFAMANPDPEITPEEAHAIRADAIVATGRSDYPNQVNNVLGFPYLFRGALDIHARAINDEMKIACAEALAELAREDVPDEVAMAYGRKLSFGRDYIIPTPFDPRLIHRIPPAVAKAGMDTGVARRPIIDMDGYQENLKSRMDPTASILRGLNARARNAQARMIFAEGDDPRVLRAAVTYQRSGLGKALVVGREEDVKRKLEEAGLGDAVREIEVVNAKNTRHLETYVDFLYSRLQRKGFDRHDVFKLAARDRHVFASLMLQHGHGDALVTGATRKSAHVLQLVNHVFDADAEHGAVGVTALLHNGRIVLVADTLVHEWPNEEDLGNIAERAAGVARHIGLEPRVAFVSFSTFGYPVSERAEKMHLAPKVLDRRGVDFEYEGEMTVDVALNPKAQESYPFQRLTGPANILVVPARHSASISTKLMQEMAGATVIGPILAGVDQSIQICSTGSTANDILNMAILAACKVG</sequence>
<feature type="binding site" evidence="10">
    <location>
        <position position="187"/>
    </location>
    <ligand>
        <name>a divalent metal cation</name>
        <dbReference type="ChEBI" id="CHEBI:60240"/>
    </ligand>
</feature>
<gene>
    <name evidence="13" type="primary">tme</name>
    <name evidence="13" type="ORF">PH7735_03369</name>
</gene>
<dbReference type="GO" id="GO:0016746">
    <property type="term" value="F:acyltransferase activity"/>
    <property type="evidence" value="ECO:0007669"/>
    <property type="project" value="InterPro"/>
</dbReference>
<dbReference type="InterPro" id="IPR046346">
    <property type="entry name" value="Aminoacid_DH-like_N_sf"/>
</dbReference>
<dbReference type="PANTHER" id="PTHR43237:SF4">
    <property type="entry name" value="NADP-DEPENDENT MALIC ENZYME"/>
    <property type="match status" value="1"/>
</dbReference>
<name>A0A0P1IFB1_9RHOB</name>
<evidence type="ECO:0000256" key="10">
    <source>
        <dbReference type="PIRSR" id="PIRSR036684-3"/>
    </source>
</evidence>
<dbReference type="Pfam" id="PF03949">
    <property type="entry name" value="Malic_M"/>
    <property type="match status" value="1"/>
</dbReference>
<dbReference type="SUPFAM" id="SSF51735">
    <property type="entry name" value="NAD(P)-binding Rossmann-fold domains"/>
    <property type="match status" value="1"/>
</dbReference>
<evidence type="ECO:0000313" key="13">
    <source>
        <dbReference type="EMBL" id="CUK09418.1"/>
    </source>
</evidence>
<comment type="cofactor">
    <cofactor evidence="2">
        <name>Mg(2+)</name>
        <dbReference type="ChEBI" id="CHEBI:18420"/>
    </cofactor>
</comment>
<keyword evidence="7" id="KW-0511">Multifunctional enzyme</keyword>
<evidence type="ECO:0000256" key="4">
    <source>
        <dbReference type="ARBA" id="ARBA00008756"/>
    </source>
</evidence>
<evidence type="ECO:0000256" key="8">
    <source>
        <dbReference type="PIRSR" id="PIRSR036684-1"/>
    </source>
</evidence>
<dbReference type="InterPro" id="IPR015884">
    <property type="entry name" value="Malic_enzyme_CS"/>
</dbReference>
<feature type="binding site" evidence="10">
    <location>
        <begin position="101"/>
        <end position="108"/>
    </location>
    <ligand>
        <name>NADP(+)</name>
        <dbReference type="ChEBI" id="CHEBI:58349"/>
    </ligand>
</feature>
<feature type="active site" description="Proton acceptor" evidence="8">
    <location>
        <position position="119"/>
    </location>
</feature>
<organism evidence="13 14">
    <name type="scientific">Shimia thalassica</name>
    <dbReference type="NCBI Taxonomy" id="1715693"/>
    <lineage>
        <taxon>Bacteria</taxon>
        <taxon>Pseudomonadati</taxon>
        <taxon>Pseudomonadota</taxon>
        <taxon>Alphaproteobacteria</taxon>
        <taxon>Rhodobacterales</taxon>
        <taxon>Roseobacteraceae</taxon>
    </lineage>
</organism>
<proteinExistence type="inferred from homology"/>
<feature type="binding site" evidence="9">
    <location>
        <position position="162"/>
    </location>
    <ligand>
        <name>a divalent metal cation</name>
        <dbReference type="ChEBI" id="CHEBI:60240"/>
    </ligand>
</feature>
<dbReference type="SMART" id="SM01274">
    <property type="entry name" value="malic"/>
    <property type="match status" value="1"/>
</dbReference>
<keyword evidence="5 9" id="KW-0479">Metal-binding</keyword>
<protein>
    <submittedName>
        <fullName evidence="13">NADP-dependent malic enzyme</fullName>
        <ecNumber evidence="13">1.1.1.40</ecNumber>
    </submittedName>
</protein>
<dbReference type="InterPro" id="IPR012302">
    <property type="entry name" value="Malic_NAD-bd"/>
</dbReference>
<dbReference type="CDD" id="cd05311">
    <property type="entry name" value="NAD_bind_2_malic_enz"/>
    <property type="match status" value="1"/>
</dbReference>
<reference evidence="14" key="1">
    <citation type="submission" date="2015-09" db="EMBL/GenBank/DDBJ databases">
        <authorList>
            <person name="Rodrigo-Torres Lidia"/>
            <person name="Arahal R.David."/>
        </authorList>
    </citation>
    <scope>NUCLEOTIDE SEQUENCE [LARGE SCALE GENOMIC DNA]</scope>
    <source>
        <strain evidence="14">CECT 7735</strain>
    </source>
</reference>
<evidence type="ECO:0000259" key="11">
    <source>
        <dbReference type="SMART" id="SM00919"/>
    </source>
</evidence>
<dbReference type="FunFam" id="3.40.50.10380:FF:000003">
    <property type="entry name" value="NADP-dependent malic enzyme"/>
    <property type="match status" value="1"/>
</dbReference>
<dbReference type="InterPro" id="IPR002505">
    <property type="entry name" value="PTA_PTB"/>
</dbReference>
<dbReference type="InterPro" id="IPR051674">
    <property type="entry name" value="Malate_Decarboxylase"/>
</dbReference>
<dbReference type="EC" id="1.1.1.40" evidence="13"/>
<dbReference type="Gene3D" id="3.40.50.720">
    <property type="entry name" value="NAD(P)-binding Rossmann-like Domain"/>
    <property type="match status" value="1"/>
</dbReference>
<evidence type="ECO:0000256" key="2">
    <source>
        <dbReference type="ARBA" id="ARBA00001946"/>
    </source>
</evidence>
<dbReference type="STRING" id="1715693.PH7735_03369"/>
<keyword evidence="10" id="KW-0521">NADP</keyword>
<comment type="similarity">
    <text evidence="3">In the N-terminal section; belongs to the malic enzymes family.</text>
</comment>
<dbReference type="Pfam" id="PF01515">
    <property type="entry name" value="PTA_PTB"/>
    <property type="match status" value="1"/>
</dbReference>
<dbReference type="Pfam" id="PF00390">
    <property type="entry name" value="malic"/>
    <property type="match status" value="1"/>
</dbReference>
<dbReference type="InterPro" id="IPR045213">
    <property type="entry name" value="Malic_NAD-bd_bact_type"/>
</dbReference>
<feature type="domain" description="Malic enzyme N-terminal" evidence="12">
    <location>
        <begin position="43"/>
        <end position="176"/>
    </location>
</feature>
<dbReference type="SMART" id="SM00919">
    <property type="entry name" value="Malic_M"/>
    <property type="match status" value="1"/>
</dbReference>
<comment type="similarity">
    <text evidence="4">In the C-terminal section; belongs to the phosphate acetyltransferase and butyryltransferase family.</text>
</comment>
<dbReference type="PANTHER" id="PTHR43237">
    <property type="entry name" value="NADP-DEPENDENT MALIC ENZYME"/>
    <property type="match status" value="1"/>
</dbReference>
<evidence type="ECO:0000256" key="1">
    <source>
        <dbReference type="ARBA" id="ARBA00001936"/>
    </source>
</evidence>
<dbReference type="Gene3D" id="3.40.50.10750">
    <property type="entry name" value="Isocitrate/Isopropylmalate dehydrogenase-like"/>
    <property type="match status" value="1"/>
</dbReference>
<feature type="binding site" evidence="9">
    <location>
        <position position="161"/>
    </location>
    <ligand>
        <name>a divalent metal cation</name>
        <dbReference type="ChEBI" id="CHEBI:60240"/>
    </ligand>
</feature>
<dbReference type="InterPro" id="IPR012188">
    <property type="entry name" value="ME_PTA"/>
</dbReference>
<evidence type="ECO:0000313" key="14">
    <source>
        <dbReference type="Proteomes" id="UP000051870"/>
    </source>
</evidence>
<evidence type="ECO:0000256" key="5">
    <source>
        <dbReference type="ARBA" id="ARBA00022723"/>
    </source>
</evidence>
<dbReference type="InterPro" id="IPR012301">
    <property type="entry name" value="Malic_N_dom"/>
</dbReference>
<dbReference type="InterPro" id="IPR037062">
    <property type="entry name" value="Malic_N_dom_sf"/>
</dbReference>
<dbReference type="EMBL" id="CYTW01000004">
    <property type="protein sequence ID" value="CUK09418.1"/>
    <property type="molecule type" value="Genomic_DNA"/>
</dbReference>
<evidence type="ECO:0000259" key="12">
    <source>
        <dbReference type="SMART" id="SM01274"/>
    </source>
</evidence>
<feature type="binding site" evidence="10">
    <location>
        <position position="312"/>
    </location>
    <ligand>
        <name>a divalent metal cation</name>
        <dbReference type="ChEBI" id="CHEBI:60240"/>
    </ligand>
</feature>
<dbReference type="Gene3D" id="3.40.50.10380">
    <property type="entry name" value="Malic enzyme, N-terminal domain"/>
    <property type="match status" value="1"/>
</dbReference>
<dbReference type="Gene3D" id="3.40.50.10950">
    <property type="match status" value="1"/>
</dbReference>
<evidence type="ECO:0000256" key="6">
    <source>
        <dbReference type="ARBA" id="ARBA00023002"/>
    </source>
</evidence>
<dbReference type="GO" id="GO:0006108">
    <property type="term" value="P:malate metabolic process"/>
    <property type="evidence" value="ECO:0007669"/>
    <property type="project" value="InterPro"/>
</dbReference>
<dbReference type="PROSITE" id="PS00331">
    <property type="entry name" value="MALIC_ENZYMES"/>
    <property type="match status" value="1"/>
</dbReference>
<dbReference type="AlphaFoldDB" id="A0A0P1IFB1"/>
<feature type="domain" description="Malic enzyme NAD-binding" evidence="11">
    <location>
        <begin position="188"/>
        <end position="424"/>
    </location>
</feature>
<keyword evidence="14" id="KW-1185">Reference proteome</keyword>
<dbReference type="InterPro" id="IPR042113">
    <property type="entry name" value="P_AcTrfase_dom1"/>
</dbReference>
<dbReference type="Proteomes" id="UP000051870">
    <property type="component" value="Unassembled WGS sequence"/>
</dbReference>
<dbReference type="GO" id="GO:0051287">
    <property type="term" value="F:NAD binding"/>
    <property type="evidence" value="ECO:0007669"/>
    <property type="project" value="InterPro"/>
</dbReference>
<evidence type="ECO:0000256" key="3">
    <source>
        <dbReference type="ARBA" id="ARBA00007686"/>
    </source>
</evidence>
<evidence type="ECO:0000256" key="9">
    <source>
        <dbReference type="PIRSR" id="PIRSR036684-2"/>
    </source>
</evidence>
<dbReference type="GO" id="GO:0046872">
    <property type="term" value="F:metal ion binding"/>
    <property type="evidence" value="ECO:0007669"/>
    <property type="project" value="UniProtKB-KW"/>
</dbReference>
<keyword evidence="6 13" id="KW-0560">Oxidoreductase</keyword>
<comment type="cofactor">
    <cofactor evidence="1">
        <name>Mn(2+)</name>
        <dbReference type="ChEBI" id="CHEBI:29035"/>
    </cofactor>
</comment>
<dbReference type="InterPro" id="IPR036291">
    <property type="entry name" value="NAD(P)-bd_dom_sf"/>
</dbReference>
<evidence type="ECO:0000256" key="7">
    <source>
        <dbReference type="ARBA" id="ARBA00023268"/>
    </source>
</evidence>
<dbReference type="GO" id="GO:0004473">
    <property type="term" value="F:malate dehydrogenase (decarboxylating) (NADP+) activity"/>
    <property type="evidence" value="ECO:0007669"/>
    <property type="project" value="UniProtKB-EC"/>
</dbReference>